<reference evidence="7" key="2">
    <citation type="journal article" date="2021" name="PeerJ">
        <title>Extensive microbial diversity within the chicken gut microbiome revealed by metagenomics and culture.</title>
        <authorList>
            <person name="Gilroy R."/>
            <person name="Ravi A."/>
            <person name="Getino M."/>
            <person name="Pursley I."/>
            <person name="Horton D.L."/>
            <person name="Alikhan N.F."/>
            <person name="Baker D."/>
            <person name="Gharbi K."/>
            <person name="Hall N."/>
            <person name="Watson M."/>
            <person name="Adriaenssens E.M."/>
            <person name="Foster-Nyarko E."/>
            <person name="Jarju S."/>
            <person name="Secka A."/>
            <person name="Antonio M."/>
            <person name="Oren A."/>
            <person name="Chaudhuri R.R."/>
            <person name="La Ragione R."/>
            <person name="Hildebrand F."/>
            <person name="Pallen M.J."/>
        </authorList>
    </citation>
    <scope>NUCLEOTIDE SEQUENCE</scope>
    <source>
        <strain evidence="7">ChiGjej1B1-22543</strain>
    </source>
</reference>
<protein>
    <recommendedName>
        <fullName evidence="6">Solute-binding protein family 5 domain-containing protein</fullName>
    </recommendedName>
</protein>
<dbReference type="AlphaFoldDB" id="A0A9D1S352"/>
<organism evidence="7 8">
    <name type="scientific">Candidatus Alloenteromonas pullicola</name>
    <dbReference type="NCBI Taxonomy" id="2840784"/>
    <lineage>
        <taxon>Bacteria</taxon>
        <taxon>Bacillati</taxon>
        <taxon>Bacillota</taxon>
        <taxon>Bacillota incertae sedis</taxon>
        <taxon>Candidatus Alloenteromonas</taxon>
    </lineage>
</organism>
<evidence type="ECO:0000256" key="1">
    <source>
        <dbReference type="ARBA" id="ARBA00005695"/>
    </source>
</evidence>
<sequence length="877" mass="96718">MKKSLMLAALLGVTLGLASCKPTTSSNTGSSNTGGGGSGTVPDESPWTPDWTDQGLASGTLDYSQDSYEDKAEVLYSLEKYALDNFTAGIPLYDDASYEQFSARVTLPSTKYLTNYGFGTPYGKIDPTGTMYNGPINESVEEWKSYFHGYTTVDSGTFNAWDSNGSDVSDRMSMISSSYFGVKANADHSDYYWVGSLSMTDEPIMLDANGQVIENPSEDQTSQFWRVKVHTGEGYTYHMAPTASATLRQKYDGRQVQLDDYLTPFKAMLNARLLRYADLVSDTSGFQGAMEYVYDTQAQQGAWKDSGVGIQVNEAEQSIDFAFIQPQSTSYARTALSSGLYSPVPAEFLEDIGGGSFNAGAKNFGTRSGSDPRNCFDNILVLGAYVPTYWEDQQKIVYESVDDYYEADQYHYDGYTEVIFSGENADVLAYNAFLNNELDEVSIPVSQLKAHRNDPNVLRTEGSTIIKLNLNSTTEEQWIEYFGENGTIYKHGKNDYWDVKPIMSNKNFLNGFFFAMNRQELADLAGKNPAVGYLSNAYMIDPAGKESWRASKWGQAVLWPRQYAAGNTACYSRELAESYFKAAGDEMISNGYYMPGDTIEIIGIFRYQTTIDNIGSYIESYVEDAFNAANAGNNLRIDIKLKIGGSTYNDTYTKMDHGEFDFAEGAVSGVVLNPLDFMNTCSSTTAINQGFCLNWGEPTDEVNQTNPAVYKGYKFSYDALWSASQGWSIIDEGVTSPVADNQQLIDSGDNVVFRATFPANATDDQGLSLLTFSVADMAVMLGNTATPQSGYYMTGDFTPVQNLNGYFDITVPKATLQQYIDMYHKDQGAVKYFMLYFSLVYSVDLGKIGMGNGVITKSVLITISGEIAAYGMTAYNS</sequence>
<evidence type="ECO:0000256" key="4">
    <source>
        <dbReference type="SAM" id="MobiDB-lite"/>
    </source>
</evidence>
<feature type="domain" description="Solute-binding protein family 5" evidence="6">
    <location>
        <begin position="316"/>
        <end position="688"/>
    </location>
</feature>
<dbReference type="GO" id="GO:0015833">
    <property type="term" value="P:peptide transport"/>
    <property type="evidence" value="ECO:0007669"/>
    <property type="project" value="TreeGrafter"/>
</dbReference>
<dbReference type="Gene3D" id="3.10.105.10">
    <property type="entry name" value="Dipeptide-binding Protein, Domain 3"/>
    <property type="match status" value="1"/>
</dbReference>
<dbReference type="PROSITE" id="PS51257">
    <property type="entry name" value="PROKAR_LIPOPROTEIN"/>
    <property type="match status" value="1"/>
</dbReference>
<feature type="signal peptide" evidence="5">
    <location>
        <begin position="1"/>
        <end position="18"/>
    </location>
</feature>
<accession>A0A9D1S352</accession>
<feature type="chain" id="PRO_5039543269" description="Solute-binding protein family 5 domain-containing protein" evidence="5">
    <location>
        <begin position="19"/>
        <end position="877"/>
    </location>
</feature>
<dbReference type="Gene3D" id="3.40.190.10">
    <property type="entry name" value="Periplasmic binding protein-like II"/>
    <property type="match status" value="1"/>
</dbReference>
<keyword evidence="2" id="KW-0813">Transport</keyword>
<gene>
    <name evidence="7" type="ORF">IAC52_01315</name>
</gene>
<dbReference type="GO" id="GO:1904680">
    <property type="term" value="F:peptide transmembrane transporter activity"/>
    <property type="evidence" value="ECO:0007669"/>
    <property type="project" value="TreeGrafter"/>
</dbReference>
<reference evidence="7" key="1">
    <citation type="submission" date="2020-10" db="EMBL/GenBank/DDBJ databases">
        <authorList>
            <person name="Gilroy R."/>
        </authorList>
    </citation>
    <scope>NUCLEOTIDE SEQUENCE</scope>
    <source>
        <strain evidence="7">ChiGjej1B1-22543</strain>
    </source>
</reference>
<comment type="caution">
    <text evidence="7">The sequence shown here is derived from an EMBL/GenBank/DDBJ whole genome shotgun (WGS) entry which is preliminary data.</text>
</comment>
<keyword evidence="3 5" id="KW-0732">Signal</keyword>
<comment type="similarity">
    <text evidence="1">Belongs to the bacterial solute-binding protein 5 family.</text>
</comment>
<proteinExistence type="inferred from homology"/>
<evidence type="ECO:0000313" key="7">
    <source>
        <dbReference type="EMBL" id="HIU44918.1"/>
    </source>
</evidence>
<evidence type="ECO:0000259" key="6">
    <source>
        <dbReference type="Pfam" id="PF00496"/>
    </source>
</evidence>
<name>A0A9D1S352_9FIRM</name>
<dbReference type="PANTHER" id="PTHR30290">
    <property type="entry name" value="PERIPLASMIC BINDING COMPONENT OF ABC TRANSPORTER"/>
    <property type="match status" value="1"/>
</dbReference>
<feature type="compositionally biased region" description="Low complexity" evidence="4">
    <location>
        <begin position="22"/>
        <end position="31"/>
    </location>
</feature>
<dbReference type="Proteomes" id="UP000824070">
    <property type="component" value="Unassembled WGS sequence"/>
</dbReference>
<evidence type="ECO:0000256" key="5">
    <source>
        <dbReference type="SAM" id="SignalP"/>
    </source>
</evidence>
<dbReference type="InterPro" id="IPR000914">
    <property type="entry name" value="SBP_5_dom"/>
</dbReference>
<evidence type="ECO:0000313" key="8">
    <source>
        <dbReference type="Proteomes" id="UP000824070"/>
    </source>
</evidence>
<dbReference type="SUPFAM" id="SSF53850">
    <property type="entry name" value="Periplasmic binding protein-like II"/>
    <property type="match status" value="1"/>
</dbReference>
<dbReference type="Pfam" id="PF00496">
    <property type="entry name" value="SBP_bac_5"/>
    <property type="match status" value="1"/>
</dbReference>
<dbReference type="EMBL" id="DVMV01000010">
    <property type="protein sequence ID" value="HIU44918.1"/>
    <property type="molecule type" value="Genomic_DNA"/>
</dbReference>
<evidence type="ECO:0000256" key="2">
    <source>
        <dbReference type="ARBA" id="ARBA00022448"/>
    </source>
</evidence>
<dbReference type="PANTHER" id="PTHR30290:SF9">
    <property type="entry name" value="OLIGOPEPTIDE-BINDING PROTEIN APPA"/>
    <property type="match status" value="1"/>
</dbReference>
<evidence type="ECO:0000256" key="3">
    <source>
        <dbReference type="ARBA" id="ARBA00022729"/>
    </source>
</evidence>
<feature type="region of interest" description="Disordered" evidence="4">
    <location>
        <begin position="22"/>
        <end position="52"/>
    </location>
</feature>
<dbReference type="InterPro" id="IPR039424">
    <property type="entry name" value="SBP_5"/>
</dbReference>